<dbReference type="Gramene" id="TVU14707">
    <property type="protein sequence ID" value="TVU14707"/>
    <property type="gene ID" value="EJB05_38193"/>
</dbReference>
<accession>A0A5J9TU23</accession>
<feature type="region of interest" description="Disordered" evidence="1">
    <location>
        <begin position="74"/>
        <end position="112"/>
    </location>
</feature>
<feature type="non-terminal residue" evidence="2">
    <location>
        <position position="1"/>
    </location>
</feature>
<proteinExistence type="predicted"/>
<protein>
    <submittedName>
        <fullName evidence="2">Uncharacterized protein</fullName>
    </submittedName>
</protein>
<organism evidence="2 3">
    <name type="scientific">Eragrostis curvula</name>
    <name type="common">weeping love grass</name>
    <dbReference type="NCBI Taxonomy" id="38414"/>
    <lineage>
        <taxon>Eukaryota</taxon>
        <taxon>Viridiplantae</taxon>
        <taxon>Streptophyta</taxon>
        <taxon>Embryophyta</taxon>
        <taxon>Tracheophyta</taxon>
        <taxon>Spermatophyta</taxon>
        <taxon>Magnoliopsida</taxon>
        <taxon>Liliopsida</taxon>
        <taxon>Poales</taxon>
        <taxon>Poaceae</taxon>
        <taxon>PACMAD clade</taxon>
        <taxon>Chloridoideae</taxon>
        <taxon>Eragrostideae</taxon>
        <taxon>Eragrostidinae</taxon>
        <taxon>Eragrostis</taxon>
    </lineage>
</organism>
<gene>
    <name evidence="2" type="ORF">EJB05_38193</name>
</gene>
<evidence type="ECO:0000313" key="2">
    <source>
        <dbReference type="EMBL" id="TVU14707.1"/>
    </source>
</evidence>
<sequence length="147" mass="16016">MASLPKKLPSKKPRPGGMMILPPWDSAKLEGAVSGRGAGAPTAGEDGKGTASRCGRSWPAHRLPWRLGDVALGRGGVTRQGAASGRRRKVWRDASRSAPRSPHPVRPLLPLVPKSQPTSFQPFLPPPQQALMLTHKWYWANYRWGLS</sequence>
<evidence type="ECO:0000256" key="1">
    <source>
        <dbReference type="SAM" id="MobiDB-lite"/>
    </source>
</evidence>
<name>A0A5J9TU23_9POAL</name>
<dbReference type="Proteomes" id="UP000324897">
    <property type="component" value="Unassembled WGS sequence"/>
</dbReference>
<dbReference type="AlphaFoldDB" id="A0A5J9TU23"/>
<evidence type="ECO:0000313" key="3">
    <source>
        <dbReference type="Proteomes" id="UP000324897"/>
    </source>
</evidence>
<dbReference type="EMBL" id="RWGY01000031">
    <property type="protein sequence ID" value="TVU14707.1"/>
    <property type="molecule type" value="Genomic_DNA"/>
</dbReference>
<keyword evidence="3" id="KW-1185">Reference proteome</keyword>
<reference evidence="2 3" key="1">
    <citation type="journal article" date="2019" name="Sci. Rep.">
        <title>A high-quality genome of Eragrostis curvula grass provides insights into Poaceae evolution and supports new strategies to enhance forage quality.</title>
        <authorList>
            <person name="Carballo J."/>
            <person name="Santos B.A.C.M."/>
            <person name="Zappacosta D."/>
            <person name="Garbus I."/>
            <person name="Selva J.P."/>
            <person name="Gallo C.A."/>
            <person name="Diaz A."/>
            <person name="Albertini E."/>
            <person name="Caccamo M."/>
            <person name="Echenique V."/>
        </authorList>
    </citation>
    <scope>NUCLEOTIDE SEQUENCE [LARGE SCALE GENOMIC DNA]</scope>
    <source>
        <strain evidence="3">cv. Victoria</strain>
        <tissue evidence="2">Leaf</tissue>
    </source>
</reference>
<feature type="region of interest" description="Disordered" evidence="1">
    <location>
        <begin position="1"/>
        <end position="58"/>
    </location>
</feature>
<comment type="caution">
    <text evidence="2">The sequence shown here is derived from an EMBL/GenBank/DDBJ whole genome shotgun (WGS) entry which is preliminary data.</text>
</comment>